<dbReference type="InParanoid" id="B9SIS6"/>
<sequence>MAQLHMLDIQDAAARDRASQKSLQNTCMIEVFSFFVLTNGQEGTESWATYFTPFQQNQLPLVLKFNIQHVPDCREHTRNEEQEAKHETILKVN</sequence>
<protein>
    <submittedName>
        <fullName evidence="1">Uncharacterized protein</fullName>
    </submittedName>
</protein>
<reference evidence="2" key="1">
    <citation type="journal article" date="2010" name="Nat. Biotechnol.">
        <title>Draft genome sequence of the oilseed species Ricinus communis.</title>
        <authorList>
            <person name="Chan A.P."/>
            <person name="Crabtree J."/>
            <person name="Zhao Q."/>
            <person name="Lorenzi H."/>
            <person name="Orvis J."/>
            <person name="Puiu D."/>
            <person name="Melake-Berhan A."/>
            <person name="Jones K.M."/>
            <person name="Redman J."/>
            <person name="Chen G."/>
            <person name="Cahoon E.B."/>
            <person name="Gedil M."/>
            <person name="Stanke M."/>
            <person name="Haas B.J."/>
            <person name="Wortman J.R."/>
            <person name="Fraser-Liggett C.M."/>
            <person name="Ravel J."/>
            <person name="Rabinowicz P.D."/>
        </authorList>
    </citation>
    <scope>NUCLEOTIDE SEQUENCE [LARGE SCALE GENOMIC DNA]</scope>
    <source>
        <strain evidence="2">cv. Hale</strain>
    </source>
</reference>
<keyword evidence="2" id="KW-1185">Reference proteome</keyword>
<accession>B9SIS6</accession>
<evidence type="ECO:0000313" key="2">
    <source>
        <dbReference type="Proteomes" id="UP000008311"/>
    </source>
</evidence>
<name>B9SIS6_RICCO</name>
<evidence type="ECO:0000313" key="1">
    <source>
        <dbReference type="EMBL" id="EEF36499.1"/>
    </source>
</evidence>
<dbReference type="Proteomes" id="UP000008311">
    <property type="component" value="Unassembled WGS sequence"/>
</dbReference>
<proteinExistence type="predicted"/>
<organism evidence="1 2">
    <name type="scientific">Ricinus communis</name>
    <name type="common">Castor bean</name>
    <dbReference type="NCBI Taxonomy" id="3988"/>
    <lineage>
        <taxon>Eukaryota</taxon>
        <taxon>Viridiplantae</taxon>
        <taxon>Streptophyta</taxon>
        <taxon>Embryophyta</taxon>
        <taxon>Tracheophyta</taxon>
        <taxon>Spermatophyta</taxon>
        <taxon>Magnoliopsida</taxon>
        <taxon>eudicotyledons</taxon>
        <taxon>Gunneridae</taxon>
        <taxon>Pentapetalae</taxon>
        <taxon>rosids</taxon>
        <taxon>fabids</taxon>
        <taxon>Malpighiales</taxon>
        <taxon>Euphorbiaceae</taxon>
        <taxon>Acalyphoideae</taxon>
        <taxon>Acalypheae</taxon>
        <taxon>Ricinus</taxon>
    </lineage>
</organism>
<gene>
    <name evidence="1" type="ORF">RCOM_0540720</name>
</gene>
<dbReference type="EMBL" id="EQ973976">
    <property type="protein sequence ID" value="EEF36499.1"/>
    <property type="molecule type" value="Genomic_DNA"/>
</dbReference>
<dbReference type="AlphaFoldDB" id="B9SIS6"/>